<dbReference type="EMBL" id="HBUF01357731">
    <property type="protein sequence ID" value="CAG6718656.1"/>
    <property type="molecule type" value="Transcribed_RNA"/>
</dbReference>
<organism evidence="1">
    <name type="scientific">Cacopsylla melanoneura</name>
    <dbReference type="NCBI Taxonomy" id="428564"/>
    <lineage>
        <taxon>Eukaryota</taxon>
        <taxon>Metazoa</taxon>
        <taxon>Ecdysozoa</taxon>
        <taxon>Arthropoda</taxon>
        <taxon>Hexapoda</taxon>
        <taxon>Insecta</taxon>
        <taxon>Pterygota</taxon>
        <taxon>Neoptera</taxon>
        <taxon>Paraneoptera</taxon>
        <taxon>Hemiptera</taxon>
        <taxon>Sternorrhyncha</taxon>
        <taxon>Psylloidea</taxon>
        <taxon>Psyllidae</taxon>
        <taxon>Psyllinae</taxon>
        <taxon>Cacopsylla</taxon>
    </lineage>
</organism>
<evidence type="ECO:0000313" key="1">
    <source>
        <dbReference type="EMBL" id="CAG6718652.1"/>
    </source>
</evidence>
<protein>
    <submittedName>
        <fullName evidence="1">Uncharacterized protein</fullName>
    </submittedName>
</protein>
<proteinExistence type="predicted"/>
<dbReference type="AlphaFoldDB" id="A0A8D8Y2U7"/>
<name>A0A8D8Y2U7_9HEMI</name>
<dbReference type="EMBL" id="HBUF01357728">
    <property type="protein sequence ID" value="CAG6718650.1"/>
    <property type="molecule type" value="Transcribed_RNA"/>
</dbReference>
<reference evidence="1" key="1">
    <citation type="submission" date="2021-05" db="EMBL/GenBank/DDBJ databases">
        <authorList>
            <person name="Alioto T."/>
            <person name="Alioto T."/>
            <person name="Gomez Garrido J."/>
        </authorList>
    </citation>
    <scope>NUCLEOTIDE SEQUENCE</scope>
</reference>
<sequence>MKLVHFFVLNGIRGPHFKGDGFASEGLDKDLHSSSQSQNQVKGRFLLGVVVRKGTELVTYEPYVSWLRRGEVHVSSWFGLGQRPGGYNTSRPENLEVKSTRKSQSVRVLKYKSIKLGIWL</sequence>
<dbReference type="EMBL" id="HBUF01357732">
    <property type="protein sequence ID" value="CAG6718658.1"/>
    <property type="molecule type" value="Transcribed_RNA"/>
</dbReference>
<dbReference type="EMBL" id="HBUF01357729">
    <property type="protein sequence ID" value="CAG6718652.1"/>
    <property type="molecule type" value="Transcribed_RNA"/>
</dbReference>
<accession>A0A8D8Y2U7</accession>